<dbReference type="Proteomes" id="UP001382904">
    <property type="component" value="Unassembled WGS sequence"/>
</dbReference>
<comment type="caution">
    <text evidence="2">The sequence shown here is derived from an EMBL/GenBank/DDBJ whole genome shotgun (WGS) entry which is preliminary data.</text>
</comment>
<accession>A0ABU8UC66</accession>
<dbReference type="InterPro" id="IPR051678">
    <property type="entry name" value="AGP_Transferase"/>
</dbReference>
<sequence length="307" mass="33721">MLPVVETDEEWDAVVPDETIMRPGVEDLCGRLGLGAAPLVRFPEGSQPVYAVGDDHVLKLFPAAAARDGVAEGRVLAHLQGRLPVATPQVRESGAYENGWRYVLMSRLRGEGLAQAWPRIPRADRERLASEVGDALAVLHALDPEPLADVLGPGDWGAFVDRRRAGAVEQQRGHGLPDAWLEQIPDFVASVPLPREPQRVLLHTEVMQQHLLVDPDGWRLTGFFDFEPAMIGHRAYDFVGAGLFVTRADPGLLGRLLASYGRGFEPAELLAYTLLHVYSNLPWYMRELGVPSDATLGSLADAWFGRD</sequence>
<dbReference type="PANTHER" id="PTHR21310">
    <property type="entry name" value="AMINOGLYCOSIDE PHOSPHOTRANSFERASE-RELATED-RELATED"/>
    <property type="match status" value="1"/>
</dbReference>
<dbReference type="InterPro" id="IPR016259">
    <property type="entry name" value="Hygromycin-B_Kinase"/>
</dbReference>
<dbReference type="CDD" id="cd05120">
    <property type="entry name" value="APH_ChoK_like"/>
    <property type="match status" value="1"/>
</dbReference>
<dbReference type="SUPFAM" id="SSF56112">
    <property type="entry name" value="Protein kinase-like (PK-like)"/>
    <property type="match status" value="1"/>
</dbReference>
<dbReference type="GO" id="GO:0016301">
    <property type="term" value="F:kinase activity"/>
    <property type="evidence" value="ECO:0007669"/>
    <property type="project" value="UniProtKB-KW"/>
</dbReference>
<feature type="domain" description="Aminoglycoside phosphotransferase" evidence="1">
    <location>
        <begin position="44"/>
        <end position="268"/>
    </location>
</feature>
<reference evidence="2 3" key="1">
    <citation type="submission" date="2024-03" db="EMBL/GenBank/DDBJ databases">
        <title>Novel Streptomyces species of biotechnological and ecological value are a feature of Machair soil.</title>
        <authorList>
            <person name="Prole J.R."/>
            <person name="Goodfellow M."/>
            <person name="Allenby N."/>
            <person name="Ward A.C."/>
        </authorList>
    </citation>
    <scope>NUCLEOTIDE SEQUENCE [LARGE SCALE GENOMIC DNA]</scope>
    <source>
        <strain evidence="2 3">MS1.HAVA.3</strain>
    </source>
</reference>
<keyword evidence="3" id="KW-1185">Reference proteome</keyword>
<dbReference type="InterPro" id="IPR002575">
    <property type="entry name" value="Aminoglycoside_PTrfase"/>
</dbReference>
<keyword evidence="2" id="KW-0808">Transferase</keyword>
<evidence type="ECO:0000313" key="3">
    <source>
        <dbReference type="Proteomes" id="UP001382904"/>
    </source>
</evidence>
<evidence type="ECO:0000313" key="2">
    <source>
        <dbReference type="EMBL" id="MEJ8645484.1"/>
    </source>
</evidence>
<gene>
    <name evidence="2" type="ORF">WKI68_38160</name>
</gene>
<dbReference type="PANTHER" id="PTHR21310:SF15">
    <property type="entry name" value="AMINOGLYCOSIDE PHOSPHOTRANSFERASE DOMAIN-CONTAINING PROTEIN"/>
    <property type="match status" value="1"/>
</dbReference>
<dbReference type="Pfam" id="PF01636">
    <property type="entry name" value="APH"/>
    <property type="match status" value="1"/>
</dbReference>
<dbReference type="EC" id="2.7.-.-" evidence="2"/>
<dbReference type="InterPro" id="IPR011009">
    <property type="entry name" value="Kinase-like_dom_sf"/>
</dbReference>
<dbReference type="Gene3D" id="3.90.1200.10">
    <property type="match status" value="1"/>
</dbReference>
<name>A0ABU8UC66_9ACTN</name>
<keyword evidence="2" id="KW-0418">Kinase</keyword>
<protein>
    <submittedName>
        <fullName evidence="2">Aminoglycoside 3'-phosphotransferase/choline kinase family protein</fullName>
        <ecNumber evidence="2">2.7.-.-</ecNumber>
    </submittedName>
</protein>
<evidence type="ECO:0000259" key="1">
    <source>
        <dbReference type="Pfam" id="PF01636"/>
    </source>
</evidence>
<proteinExistence type="predicted"/>
<organism evidence="2 3">
    <name type="scientific">Streptomyces caledonius</name>
    <dbReference type="NCBI Taxonomy" id="3134107"/>
    <lineage>
        <taxon>Bacteria</taxon>
        <taxon>Bacillati</taxon>
        <taxon>Actinomycetota</taxon>
        <taxon>Actinomycetes</taxon>
        <taxon>Kitasatosporales</taxon>
        <taxon>Streptomycetaceae</taxon>
        <taxon>Streptomyces</taxon>
    </lineage>
</organism>
<dbReference type="PIRSF" id="PIRSF000707">
    <property type="entry name" value="Hygromycin-B_kinase"/>
    <property type="match status" value="1"/>
</dbReference>
<dbReference type="EMBL" id="JBBKAM010000004">
    <property type="protein sequence ID" value="MEJ8645484.1"/>
    <property type="molecule type" value="Genomic_DNA"/>
</dbReference>